<evidence type="ECO:0000256" key="2">
    <source>
        <dbReference type="ARBA" id="ARBA00022448"/>
    </source>
</evidence>
<evidence type="ECO:0000256" key="5">
    <source>
        <dbReference type="ARBA" id="ARBA00023136"/>
    </source>
</evidence>
<evidence type="ECO:0000259" key="7">
    <source>
        <dbReference type="PROSITE" id="PS50850"/>
    </source>
</evidence>
<feature type="transmembrane region" description="Helical" evidence="6">
    <location>
        <begin position="353"/>
        <end position="371"/>
    </location>
</feature>
<keyword evidence="2" id="KW-0813">Transport</keyword>
<protein>
    <submittedName>
        <fullName evidence="8">Major facilitator superfamily protein</fullName>
    </submittedName>
</protein>
<proteinExistence type="predicted"/>
<evidence type="ECO:0000256" key="4">
    <source>
        <dbReference type="ARBA" id="ARBA00022989"/>
    </source>
</evidence>
<name>A0A4Y5SZK8_9BACT</name>
<reference evidence="8" key="1">
    <citation type="journal article" date="2019" name="Org. Lett.">
        <title>Two Biosynthetic Pathways in Jahnella thaxteri for Thaxteramides, Distinct Types of Lipopeptides.</title>
        <authorList>
            <person name="Oueis E."/>
            <person name="Klefisch T."/>
            <person name="Zaburannyi N."/>
            <person name="Garcia R."/>
            <person name="Plaza A."/>
            <person name="Muller R."/>
        </authorList>
    </citation>
    <scope>NUCLEOTIDE SEQUENCE</scope>
    <source>
        <strain evidence="8">MSr9139</strain>
    </source>
</reference>
<feature type="transmembrane region" description="Helical" evidence="6">
    <location>
        <begin position="80"/>
        <end position="100"/>
    </location>
</feature>
<dbReference type="EMBL" id="MK551161">
    <property type="protein sequence ID" value="QDA77047.1"/>
    <property type="molecule type" value="Genomic_DNA"/>
</dbReference>
<sequence length="428" mass="44536">MPALSQSRFLRFLTFGALYLAQGLPAGFASVGYVIFLTDQGLGNEAIGSAMGLMALPWTFKILWAPLLDRVSSTRFGRRRPFIILAQLAMGITLLLLALLDPRRELALIGAVLFLHSTCASFQDVAVDGMAVDLLQPKEQAAANGVMFAGKMVGAGVGGAGGAVLAKQLGWSGLILVITALLWAVMLLVILVRERPRGEVVEARAQPKLSLAELRRSFSFATPLVGIAVAMLTPVGFSLVLVVYLRMLRADLKLSEEAIGLLSGVVDPVAGVAGALFGGALASRIGVRKVLGGVMACLGAIMAAFVLAPGARYHFPFLAGFSGAAQFFIAAYSAVIIGYMMRLSNPAVGATQFSLFMASANLTFAAAPALGGRIADAYGVNATFAVGAAAQLVFIGILPFCDPRVAEARFRAAPPAPPVAAPEAALAD</sequence>
<dbReference type="InterPro" id="IPR011701">
    <property type="entry name" value="MFS"/>
</dbReference>
<feature type="transmembrane region" description="Helical" evidence="6">
    <location>
        <begin position="258"/>
        <end position="278"/>
    </location>
</feature>
<keyword evidence="5 6" id="KW-0472">Membrane</keyword>
<comment type="subcellular location">
    <subcellularLocation>
        <location evidence="1">Membrane</location>
        <topology evidence="1">Multi-pass membrane protein</topology>
    </subcellularLocation>
</comment>
<feature type="transmembrane region" description="Helical" evidence="6">
    <location>
        <begin position="47"/>
        <end position="68"/>
    </location>
</feature>
<feature type="domain" description="Major facilitator superfamily (MFS) profile" evidence="7">
    <location>
        <begin position="1"/>
        <end position="406"/>
    </location>
</feature>
<evidence type="ECO:0000256" key="1">
    <source>
        <dbReference type="ARBA" id="ARBA00004141"/>
    </source>
</evidence>
<dbReference type="InterPro" id="IPR020846">
    <property type="entry name" value="MFS_dom"/>
</dbReference>
<dbReference type="AlphaFoldDB" id="A0A4Y5SZK8"/>
<evidence type="ECO:0000256" key="6">
    <source>
        <dbReference type="SAM" id="Phobius"/>
    </source>
</evidence>
<dbReference type="PANTHER" id="PTHR12778:SF10">
    <property type="entry name" value="MAJOR FACILITATOR SUPERFAMILY DOMAIN-CONTAINING PROTEIN 3"/>
    <property type="match status" value="1"/>
</dbReference>
<dbReference type="GO" id="GO:0022857">
    <property type="term" value="F:transmembrane transporter activity"/>
    <property type="evidence" value="ECO:0007669"/>
    <property type="project" value="InterPro"/>
</dbReference>
<feature type="transmembrane region" description="Helical" evidence="6">
    <location>
        <begin position="12"/>
        <end position="35"/>
    </location>
</feature>
<feature type="transmembrane region" description="Helical" evidence="6">
    <location>
        <begin position="224"/>
        <end position="246"/>
    </location>
</feature>
<feature type="transmembrane region" description="Helical" evidence="6">
    <location>
        <begin position="106"/>
        <end position="127"/>
    </location>
</feature>
<dbReference type="GO" id="GO:0016020">
    <property type="term" value="C:membrane"/>
    <property type="evidence" value="ECO:0007669"/>
    <property type="project" value="UniProtKB-SubCell"/>
</dbReference>
<dbReference type="InterPro" id="IPR036259">
    <property type="entry name" value="MFS_trans_sf"/>
</dbReference>
<feature type="transmembrane region" description="Helical" evidence="6">
    <location>
        <begin position="317"/>
        <end position="341"/>
    </location>
</feature>
<dbReference type="InterPro" id="IPR004752">
    <property type="entry name" value="AmpG_permease/AT-1"/>
</dbReference>
<feature type="transmembrane region" description="Helical" evidence="6">
    <location>
        <begin position="290"/>
        <end position="311"/>
    </location>
</feature>
<keyword evidence="3 6" id="KW-0812">Transmembrane</keyword>
<evidence type="ECO:0000256" key="3">
    <source>
        <dbReference type="ARBA" id="ARBA00022692"/>
    </source>
</evidence>
<feature type="transmembrane region" description="Helical" evidence="6">
    <location>
        <begin position="377"/>
        <end position="401"/>
    </location>
</feature>
<dbReference type="SUPFAM" id="SSF103473">
    <property type="entry name" value="MFS general substrate transporter"/>
    <property type="match status" value="1"/>
</dbReference>
<dbReference type="Pfam" id="PF07690">
    <property type="entry name" value="MFS_1"/>
    <property type="match status" value="1"/>
</dbReference>
<dbReference type="PANTHER" id="PTHR12778">
    <property type="entry name" value="SOLUTE CARRIER FAMILY 33 ACETYL-COA TRANSPORTER -RELATED"/>
    <property type="match status" value="1"/>
</dbReference>
<dbReference type="PROSITE" id="PS50850">
    <property type="entry name" value="MFS"/>
    <property type="match status" value="1"/>
</dbReference>
<evidence type="ECO:0000313" key="8">
    <source>
        <dbReference type="EMBL" id="QDA77047.1"/>
    </source>
</evidence>
<organism evidence="8">
    <name type="scientific">Jahnella sp. MSr9139</name>
    <dbReference type="NCBI Taxonomy" id="1434086"/>
    <lineage>
        <taxon>Bacteria</taxon>
        <taxon>Pseudomonadati</taxon>
        <taxon>Myxococcota</taxon>
        <taxon>Polyangia</taxon>
        <taxon>Polyangiales</taxon>
        <taxon>Polyangiaceae</taxon>
        <taxon>Jahnella</taxon>
    </lineage>
</organism>
<keyword evidence="4 6" id="KW-1133">Transmembrane helix</keyword>
<feature type="transmembrane region" description="Helical" evidence="6">
    <location>
        <begin position="148"/>
        <end position="165"/>
    </location>
</feature>
<feature type="transmembrane region" description="Helical" evidence="6">
    <location>
        <begin position="171"/>
        <end position="192"/>
    </location>
</feature>
<dbReference type="Gene3D" id="1.20.1250.20">
    <property type="entry name" value="MFS general substrate transporter like domains"/>
    <property type="match status" value="2"/>
</dbReference>
<accession>A0A4Y5SZK8</accession>